<name>K5XG33_AGABU</name>
<dbReference type="InParanoid" id="K5XG33"/>
<dbReference type="OrthoDB" id="5340910at2759"/>
<dbReference type="HOGENOM" id="CLU_690872_0_0_1"/>
<keyword evidence="3" id="KW-0472">Membrane</keyword>
<dbReference type="KEGG" id="abp:AGABI1DRAFT111022"/>
<dbReference type="EMBL" id="JH971386">
    <property type="protein sequence ID" value="EKM82383.1"/>
    <property type="molecule type" value="Genomic_DNA"/>
</dbReference>
<dbReference type="PROSITE" id="PS50002">
    <property type="entry name" value="SH3"/>
    <property type="match status" value="1"/>
</dbReference>
<dbReference type="AlphaFoldDB" id="K5XG33"/>
<evidence type="ECO:0000256" key="2">
    <source>
        <dbReference type="PROSITE-ProRule" id="PRU00192"/>
    </source>
</evidence>
<feature type="transmembrane region" description="Helical" evidence="3">
    <location>
        <begin position="51"/>
        <end position="73"/>
    </location>
</feature>
<reference evidence="6" key="1">
    <citation type="journal article" date="2012" name="Proc. Natl. Acad. Sci. U.S.A.">
        <title>Genome sequence of the button mushroom Agaricus bisporus reveals mechanisms governing adaptation to a humic-rich ecological niche.</title>
        <authorList>
            <person name="Morin E."/>
            <person name="Kohler A."/>
            <person name="Baker A.R."/>
            <person name="Foulongne-Oriol M."/>
            <person name="Lombard V."/>
            <person name="Nagy L.G."/>
            <person name="Ohm R.A."/>
            <person name="Patyshakuliyeva A."/>
            <person name="Brun A."/>
            <person name="Aerts A.L."/>
            <person name="Bailey A.M."/>
            <person name="Billette C."/>
            <person name="Coutinho P.M."/>
            <person name="Deakin G."/>
            <person name="Doddapaneni H."/>
            <person name="Floudas D."/>
            <person name="Grimwood J."/>
            <person name="Hilden K."/>
            <person name="Kuees U."/>
            <person name="LaButti K.M."/>
            <person name="Lapidus A."/>
            <person name="Lindquist E.A."/>
            <person name="Lucas S.M."/>
            <person name="Murat C."/>
            <person name="Riley R.W."/>
            <person name="Salamov A.A."/>
            <person name="Schmutz J."/>
            <person name="Subramanian V."/>
            <person name="Woesten H.A.B."/>
            <person name="Xu J."/>
            <person name="Eastwood D.C."/>
            <person name="Foster G.D."/>
            <person name="Sonnenberg A.S."/>
            <person name="Cullen D."/>
            <person name="de Vries R.P."/>
            <person name="Lundell T."/>
            <person name="Hibbett D.S."/>
            <person name="Henrissat B."/>
            <person name="Burton K.S."/>
            <person name="Kerrigan R.W."/>
            <person name="Challen M.P."/>
            <person name="Grigoriev I.V."/>
            <person name="Martin F."/>
        </authorList>
    </citation>
    <scope>NUCLEOTIDE SEQUENCE [LARGE SCALE GENOMIC DNA]</scope>
    <source>
        <strain evidence="6">JB137-S8 / ATCC MYA-4627 / FGSC 10392</strain>
    </source>
</reference>
<dbReference type="eggNOG" id="ENOG502T1RA">
    <property type="taxonomic scope" value="Eukaryota"/>
</dbReference>
<evidence type="ECO:0000313" key="6">
    <source>
        <dbReference type="Proteomes" id="UP000008493"/>
    </source>
</evidence>
<accession>K5XG33</accession>
<organism evidence="5 6">
    <name type="scientific">Agaricus bisporus var. burnettii (strain JB137-S8 / ATCC MYA-4627 / FGSC 10392)</name>
    <name type="common">White button mushroom</name>
    <dbReference type="NCBI Taxonomy" id="597362"/>
    <lineage>
        <taxon>Eukaryota</taxon>
        <taxon>Fungi</taxon>
        <taxon>Dikarya</taxon>
        <taxon>Basidiomycota</taxon>
        <taxon>Agaricomycotina</taxon>
        <taxon>Agaricomycetes</taxon>
        <taxon>Agaricomycetidae</taxon>
        <taxon>Agaricales</taxon>
        <taxon>Agaricineae</taxon>
        <taxon>Agaricaceae</taxon>
        <taxon>Agaricus</taxon>
    </lineage>
</organism>
<keyword evidence="6" id="KW-1185">Reference proteome</keyword>
<gene>
    <name evidence="5" type="ORF">AGABI1DRAFT_111022</name>
</gene>
<feature type="domain" description="SH3" evidence="4">
    <location>
        <begin position="274"/>
        <end position="337"/>
    </location>
</feature>
<dbReference type="SUPFAM" id="SSF50044">
    <property type="entry name" value="SH3-domain"/>
    <property type="match status" value="1"/>
</dbReference>
<sequence>MKHYHRGITFARHRLPTLVARENESIPSGDAVGVQESEVTVISPKMPTSTMAVVIVLSIAGFLAIALAIYWVYRSRKTKSSSKLKKTISTPLNAKHVNLDAASDMLEPKRTFTGGTTDGTFPWQLAYGDDKVQDVETLEQFSEWAPPSQTTTTTITIPKPSFKKKSAKKTFKVPRRLSRIGVPPPPSYSAAFAGIGGIDAEMMAMKYPLPSSTPDPTPDTRMEARAPVVSTNLKLEASAGRPSRTSSFIKLDASTPNTADDFSQNSPVSASAPISPKLMTVINTFTPTLNDELPLTISDTVLMIEEFKDGWCTVQYLGKDNAAKGAVPRFCLQEHSAVSSHKIC</sequence>
<proteinExistence type="predicted"/>
<keyword evidence="3" id="KW-1133">Transmembrane helix</keyword>
<evidence type="ECO:0000256" key="1">
    <source>
        <dbReference type="ARBA" id="ARBA00022443"/>
    </source>
</evidence>
<keyword evidence="1 2" id="KW-0728">SH3 domain</keyword>
<dbReference type="RefSeq" id="XP_007326416.1">
    <property type="nucleotide sequence ID" value="XM_007326354.1"/>
</dbReference>
<dbReference type="GeneID" id="18823143"/>
<evidence type="ECO:0000313" key="5">
    <source>
        <dbReference type="EMBL" id="EKM82383.1"/>
    </source>
</evidence>
<evidence type="ECO:0000256" key="3">
    <source>
        <dbReference type="SAM" id="Phobius"/>
    </source>
</evidence>
<dbReference type="InterPro" id="IPR001452">
    <property type="entry name" value="SH3_domain"/>
</dbReference>
<dbReference type="OMA" id="GITFARH"/>
<dbReference type="Gene3D" id="2.30.30.40">
    <property type="entry name" value="SH3 Domains"/>
    <property type="match status" value="1"/>
</dbReference>
<evidence type="ECO:0000259" key="4">
    <source>
        <dbReference type="PROSITE" id="PS50002"/>
    </source>
</evidence>
<dbReference type="Proteomes" id="UP000008493">
    <property type="component" value="Unassembled WGS sequence"/>
</dbReference>
<dbReference type="InterPro" id="IPR036028">
    <property type="entry name" value="SH3-like_dom_sf"/>
</dbReference>
<protein>
    <recommendedName>
        <fullName evidence="4">SH3 domain-containing protein</fullName>
    </recommendedName>
</protein>
<keyword evidence="3" id="KW-0812">Transmembrane</keyword>